<feature type="region of interest" description="Disordered" evidence="1">
    <location>
        <begin position="270"/>
        <end position="316"/>
    </location>
</feature>
<organism evidence="2">
    <name type="scientific">Timema genevievae</name>
    <name type="common">Walking stick</name>
    <dbReference type="NCBI Taxonomy" id="629358"/>
    <lineage>
        <taxon>Eukaryota</taxon>
        <taxon>Metazoa</taxon>
        <taxon>Ecdysozoa</taxon>
        <taxon>Arthropoda</taxon>
        <taxon>Hexapoda</taxon>
        <taxon>Insecta</taxon>
        <taxon>Pterygota</taxon>
        <taxon>Neoptera</taxon>
        <taxon>Polyneoptera</taxon>
        <taxon>Phasmatodea</taxon>
        <taxon>Timematodea</taxon>
        <taxon>Timematoidea</taxon>
        <taxon>Timematidae</taxon>
        <taxon>Timema</taxon>
    </lineage>
</organism>
<dbReference type="Gene3D" id="1.20.1250.20">
    <property type="entry name" value="MFS general substrate transporter like domains"/>
    <property type="match status" value="1"/>
</dbReference>
<evidence type="ECO:0000256" key="1">
    <source>
        <dbReference type="SAM" id="MobiDB-lite"/>
    </source>
</evidence>
<reference evidence="2" key="1">
    <citation type="submission" date="2020-11" db="EMBL/GenBank/DDBJ databases">
        <authorList>
            <person name="Tran Van P."/>
        </authorList>
    </citation>
    <scope>NUCLEOTIDE SEQUENCE</scope>
</reference>
<dbReference type="AlphaFoldDB" id="A0A7R9PRE4"/>
<gene>
    <name evidence="2" type="ORF">TGEB3V08_LOCUS10126</name>
</gene>
<accession>A0A7R9PRE4</accession>
<protein>
    <submittedName>
        <fullName evidence="2">Uncharacterized protein</fullName>
    </submittedName>
</protein>
<proteinExistence type="predicted"/>
<dbReference type="InterPro" id="IPR036259">
    <property type="entry name" value="MFS_trans_sf"/>
</dbReference>
<feature type="compositionally biased region" description="Basic and acidic residues" evidence="1">
    <location>
        <begin position="299"/>
        <end position="316"/>
    </location>
</feature>
<name>A0A7R9PRE4_TIMGE</name>
<dbReference type="EMBL" id="OE845363">
    <property type="protein sequence ID" value="CAD7607169.1"/>
    <property type="molecule type" value="Genomic_DNA"/>
</dbReference>
<evidence type="ECO:0000313" key="2">
    <source>
        <dbReference type="EMBL" id="CAD7607169.1"/>
    </source>
</evidence>
<sequence length="316" mass="34889">MSGDGRSSQQALPDESIVTGVKGRETQLHKDKLASMVKSQDMKALVSSGFFQRMKGFLKPTGYKPMLVLSGLFFFQQFSGIYSTLFYAVTFFEVVPKYAMPDNLVTTGTSLPGPSQGRYIDKRRKRPIYPRKSDKWYSKIGRLSRKLRVGTILILTATDVKSANIVAITEMPLSNTACIPVKVEPHRFLNVCKGVVTCFDLDCELSLRNPPPPSTPWGTPPSPPRGPKLRAAIVETINPASGTPEVWMSGRTGEAAKVILTGALRKNQRGTAEKITLNKASKDLTKPLRKNPPTLSLQDKSKPLLKREVQERLGKA</sequence>